<evidence type="ECO:0000313" key="2">
    <source>
        <dbReference type="EMBL" id="CAE0487739.1"/>
    </source>
</evidence>
<feature type="region of interest" description="Disordered" evidence="1">
    <location>
        <begin position="149"/>
        <end position="206"/>
    </location>
</feature>
<protein>
    <recommendedName>
        <fullName evidence="3">BZIP domain-containing protein</fullName>
    </recommendedName>
</protein>
<reference evidence="2" key="1">
    <citation type="submission" date="2021-01" db="EMBL/GenBank/DDBJ databases">
        <authorList>
            <person name="Corre E."/>
            <person name="Pelletier E."/>
            <person name="Niang G."/>
            <person name="Scheremetjew M."/>
            <person name="Finn R."/>
            <person name="Kale V."/>
            <person name="Holt S."/>
            <person name="Cochrane G."/>
            <person name="Meng A."/>
            <person name="Brown T."/>
            <person name="Cohen L."/>
        </authorList>
    </citation>
    <scope>NUCLEOTIDE SEQUENCE</scope>
    <source>
        <strain evidence="2">CCMP1320</strain>
    </source>
</reference>
<accession>A0A7S3QMY4</accession>
<gene>
    <name evidence="2" type="ORF">DTER00134_LOCUS2786</name>
</gene>
<dbReference type="AlphaFoldDB" id="A0A7S3QMY4"/>
<dbReference type="CDD" id="cd14686">
    <property type="entry name" value="bZIP"/>
    <property type="match status" value="1"/>
</dbReference>
<feature type="compositionally biased region" description="Low complexity" evidence="1">
    <location>
        <begin position="165"/>
        <end position="187"/>
    </location>
</feature>
<evidence type="ECO:0008006" key="3">
    <source>
        <dbReference type="Google" id="ProtNLM"/>
    </source>
</evidence>
<dbReference type="EMBL" id="HBIP01005545">
    <property type="protein sequence ID" value="CAE0487739.1"/>
    <property type="molecule type" value="Transcribed_RNA"/>
</dbReference>
<proteinExistence type="predicted"/>
<feature type="region of interest" description="Disordered" evidence="1">
    <location>
        <begin position="61"/>
        <end position="110"/>
    </location>
</feature>
<sequence length="479" mass="53377">MATSMEDVLRVNHSFFGDNQEMYLDLENMLNQTSDEALVGNLGPVPALPVEQRPLAALVPPQLPTNPTLPTPRTSNPGVVKKKGRDEAARSRRKQERKKQAMRELEESLQQKSDEFKRLEQENLSLRHRHNILDRIIAIRNHQLGIIKQQGGPAQPGANLQSLPSANSLSSVADSSSESNSGANSSAPLALPGEDDSPPQFPPETTLQSPAVALLGMLAQSYFDRVGVEFFREMTSSQFQTLYKRHLFRLSEHLQLLESSLQSHQQQPKQLQVYLNQPQLPGSQQSASPQVLSAQQGLLREACMIGRLYKLASIHHPNVTSKQMVMHLETGAEGTPPVEHWRMLLHTLALSPEQQVDLLTVGQMYKRMMAGVLAERTQLYAALAANGHAVDHKKLNVMMHIPVECHLMRDLLRNLRQEKSLGWMLQGFFFGNTCTVLQFSKAIAYAYPYIPDAVAIVMTLWSDMEARGTLPATLLTPSP</sequence>
<feature type="compositionally biased region" description="Pro residues" evidence="1">
    <location>
        <begin position="61"/>
        <end position="70"/>
    </location>
</feature>
<name>A0A7S3QMY4_DUNTE</name>
<evidence type="ECO:0000256" key="1">
    <source>
        <dbReference type="SAM" id="MobiDB-lite"/>
    </source>
</evidence>
<organism evidence="2">
    <name type="scientific">Dunaliella tertiolecta</name>
    <name type="common">Green alga</name>
    <dbReference type="NCBI Taxonomy" id="3047"/>
    <lineage>
        <taxon>Eukaryota</taxon>
        <taxon>Viridiplantae</taxon>
        <taxon>Chlorophyta</taxon>
        <taxon>core chlorophytes</taxon>
        <taxon>Chlorophyceae</taxon>
        <taxon>CS clade</taxon>
        <taxon>Chlamydomonadales</taxon>
        <taxon>Dunaliellaceae</taxon>
        <taxon>Dunaliella</taxon>
    </lineage>
</organism>